<dbReference type="Pfam" id="PF00083">
    <property type="entry name" value="Sugar_tr"/>
    <property type="match status" value="1"/>
</dbReference>
<evidence type="ECO:0000313" key="11">
    <source>
        <dbReference type="Proteomes" id="UP001151516"/>
    </source>
</evidence>
<dbReference type="AlphaFoldDB" id="A0A9W8GDJ5"/>
<feature type="transmembrane region" description="Helical" evidence="8">
    <location>
        <begin position="414"/>
        <end position="431"/>
    </location>
</feature>
<keyword evidence="4 8" id="KW-0812">Transmembrane</keyword>
<feature type="transmembrane region" description="Helical" evidence="8">
    <location>
        <begin position="323"/>
        <end position="346"/>
    </location>
</feature>
<dbReference type="InterPro" id="IPR020846">
    <property type="entry name" value="MFS_dom"/>
</dbReference>
<feature type="transmembrane region" description="Helical" evidence="8">
    <location>
        <begin position="366"/>
        <end position="393"/>
    </location>
</feature>
<feature type="domain" description="Major facilitator superfamily (MFS) profile" evidence="9">
    <location>
        <begin position="10"/>
        <end position="459"/>
    </location>
</feature>
<dbReference type="OrthoDB" id="8120565at2759"/>
<organism evidence="10 11">
    <name type="scientific">Coemansia spiralis</name>
    <dbReference type="NCBI Taxonomy" id="417178"/>
    <lineage>
        <taxon>Eukaryota</taxon>
        <taxon>Fungi</taxon>
        <taxon>Fungi incertae sedis</taxon>
        <taxon>Zoopagomycota</taxon>
        <taxon>Kickxellomycotina</taxon>
        <taxon>Kickxellomycetes</taxon>
        <taxon>Kickxellales</taxon>
        <taxon>Kickxellaceae</taxon>
        <taxon>Coemansia</taxon>
    </lineage>
</organism>
<feature type="non-terminal residue" evidence="10">
    <location>
        <position position="517"/>
    </location>
</feature>
<dbReference type="PROSITE" id="PS50850">
    <property type="entry name" value="MFS"/>
    <property type="match status" value="1"/>
</dbReference>
<dbReference type="InterPro" id="IPR036259">
    <property type="entry name" value="MFS_trans_sf"/>
</dbReference>
<protein>
    <recommendedName>
        <fullName evidence="9">Major facilitator superfamily (MFS) profile domain-containing protein</fullName>
    </recommendedName>
</protein>
<dbReference type="PRINTS" id="PR00171">
    <property type="entry name" value="SUGRTRNSPORT"/>
</dbReference>
<evidence type="ECO:0000256" key="5">
    <source>
        <dbReference type="ARBA" id="ARBA00022989"/>
    </source>
</evidence>
<dbReference type="GO" id="GO:0016020">
    <property type="term" value="C:membrane"/>
    <property type="evidence" value="ECO:0007669"/>
    <property type="project" value="UniProtKB-SubCell"/>
</dbReference>
<dbReference type="InterPro" id="IPR003663">
    <property type="entry name" value="Sugar/inositol_transpt"/>
</dbReference>
<dbReference type="InterPro" id="IPR005828">
    <property type="entry name" value="MFS_sugar_transport-like"/>
</dbReference>
<dbReference type="NCBIfam" id="TIGR00879">
    <property type="entry name" value="SP"/>
    <property type="match status" value="1"/>
</dbReference>
<evidence type="ECO:0000256" key="1">
    <source>
        <dbReference type="ARBA" id="ARBA00004141"/>
    </source>
</evidence>
<accession>A0A9W8GDJ5</accession>
<feature type="transmembrane region" description="Helical" evidence="8">
    <location>
        <begin position="104"/>
        <end position="124"/>
    </location>
</feature>
<dbReference type="PROSITE" id="PS00217">
    <property type="entry name" value="SUGAR_TRANSPORT_2"/>
    <property type="match status" value="1"/>
</dbReference>
<keyword evidence="3 7" id="KW-0813">Transport</keyword>
<keyword evidence="11" id="KW-1185">Reference proteome</keyword>
<dbReference type="GO" id="GO:0005351">
    <property type="term" value="F:carbohydrate:proton symporter activity"/>
    <property type="evidence" value="ECO:0007669"/>
    <property type="project" value="TreeGrafter"/>
</dbReference>
<dbReference type="Proteomes" id="UP001151516">
    <property type="component" value="Unassembled WGS sequence"/>
</dbReference>
<evidence type="ECO:0000256" key="7">
    <source>
        <dbReference type="RuleBase" id="RU003346"/>
    </source>
</evidence>
<dbReference type="EMBL" id="JANBTX010000630">
    <property type="protein sequence ID" value="KAJ2681493.1"/>
    <property type="molecule type" value="Genomic_DNA"/>
</dbReference>
<evidence type="ECO:0000256" key="2">
    <source>
        <dbReference type="ARBA" id="ARBA00010992"/>
    </source>
</evidence>
<name>A0A9W8GDJ5_9FUNG</name>
<dbReference type="PANTHER" id="PTHR48022">
    <property type="entry name" value="PLASTIDIC GLUCOSE TRANSPORTER 4"/>
    <property type="match status" value="1"/>
</dbReference>
<dbReference type="Gene3D" id="1.20.1250.20">
    <property type="entry name" value="MFS general substrate transporter like domains"/>
    <property type="match status" value="1"/>
</dbReference>
<feature type="transmembrane region" description="Helical" evidence="8">
    <location>
        <begin position="291"/>
        <end position="316"/>
    </location>
</feature>
<dbReference type="PROSITE" id="PS00216">
    <property type="entry name" value="SUGAR_TRANSPORT_1"/>
    <property type="match status" value="1"/>
</dbReference>
<feature type="transmembrane region" description="Helical" evidence="8">
    <location>
        <begin position="170"/>
        <end position="191"/>
    </location>
</feature>
<dbReference type="PANTHER" id="PTHR48022:SF2">
    <property type="entry name" value="PLASTIDIC GLUCOSE TRANSPORTER 4"/>
    <property type="match status" value="1"/>
</dbReference>
<dbReference type="SUPFAM" id="SSF103473">
    <property type="entry name" value="MFS general substrate transporter"/>
    <property type="match status" value="1"/>
</dbReference>
<evidence type="ECO:0000313" key="10">
    <source>
        <dbReference type="EMBL" id="KAJ2681493.1"/>
    </source>
</evidence>
<comment type="caution">
    <text evidence="10">The sequence shown here is derived from an EMBL/GenBank/DDBJ whole genome shotgun (WGS) entry which is preliminary data.</text>
</comment>
<dbReference type="InterPro" id="IPR005829">
    <property type="entry name" value="Sugar_transporter_CS"/>
</dbReference>
<evidence type="ECO:0000256" key="3">
    <source>
        <dbReference type="ARBA" id="ARBA00022448"/>
    </source>
</evidence>
<comment type="subcellular location">
    <subcellularLocation>
        <location evidence="1">Membrane</location>
        <topology evidence="1">Multi-pass membrane protein</topology>
    </subcellularLocation>
</comment>
<feature type="transmembrane region" description="Helical" evidence="8">
    <location>
        <begin position="46"/>
        <end position="66"/>
    </location>
</feature>
<proteinExistence type="inferred from homology"/>
<keyword evidence="5 8" id="KW-1133">Transmembrane helix</keyword>
<sequence length="517" mass="56488">MRYARPKYVVTGVTALGGLLFGYDIGIMSSILQMEGFNEYFDSPDALATGVIVSSLTIGCFLGSLLSGPLADRFSRKITIMLGALVCTLGSAIQFASISRAMLIVGRFVNGLAIGFLSSVVPMYQSETAPPGSRGRMVSLQQWAVTWGIFLAFGIDYGCSYIEGARQFRLPLGLQIVPSVILLFTMAFMPFSPRWLVAHDHVGDARQVLGRLRAYGHTSAPEVTEELRLIHQTIAFERATKASSYWELLKGPNRRRTLLGCGIQFMQQFTGINTLMLYSPTIFRSIGMGSVQSIAMFQAINGLVNVTSTVPAILWIDRWGRRATLLLGTLLIIVFYLVLSLLLRSYDALTDLTSHDSVIFNLGPRGLGIASICMVYLVVASFAFSWGPCGWLIPSEIFPTHLRARANSVTTSTNWISNFAVTLTSPILLQIAGWRLFLAFSIIMAVNMALIYLFLPETKNMTLEEMDSLFAGSVWAFRPATLARKSGNCHSADTAATASDTTAADASLDSYELTATV</sequence>
<evidence type="ECO:0000256" key="6">
    <source>
        <dbReference type="ARBA" id="ARBA00023136"/>
    </source>
</evidence>
<feature type="transmembrane region" description="Helical" evidence="8">
    <location>
        <begin position="437"/>
        <end position="455"/>
    </location>
</feature>
<keyword evidence="6 8" id="KW-0472">Membrane</keyword>
<evidence type="ECO:0000256" key="4">
    <source>
        <dbReference type="ARBA" id="ARBA00022692"/>
    </source>
</evidence>
<dbReference type="InterPro" id="IPR050360">
    <property type="entry name" value="MFS_Sugar_Transporters"/>
</dbReference>
<comment type="similarity">
    <text evidence="2 7">Belongs to the major facilitator superfamily. Sugar transporter (TC 2.A.1.1) family.</text>
</comment>
<gene>
    <name evidence="10" type="ORF">IWW39_006321</name>
</gene>
<dbReference type="FunFam" id="1.20.1250.20:FF:000026">
    <property type="entry name" value="MFS quinate transporter QutD"/>
    <property type="match status" value="1"/>
</dbReference>
<evidence type="ECO:0000256" key="8">
    <source>
        <dbReference type="SAM" id="Phobius"/>
    </source>
</evidence>
<evidence type="ECO:0000259" key="9">
    <source>
        <dbReference type="PROSITE" id="PS50850"/>
    </source>
</evidence>
<reference evidence="10" key="1">
    <citation type="submission" date="2022-07" db="EMBL/GenBank/DDBJ databases">
        <title>Phylogenomic reconstructions and comparative analyses of Kickxellomycotina fungi.</title>
        <authorList>
            <person name="Reynolds N.K."/>
            <person name="Stajich J.E."/>
            <person name="Barry K."/>
            <person name="Grigoriev I.V."/>
            <person name="Crous P."/>
            <person name="Smith M.E."/>
        </authorList>
    </citation>
    <scope>NUCLEOTIDE SEQUENCE</scope>
    <source>
        <strain evidence="10">CBS 109367</strain>
    </source>
</reference>
<feature type="transmembrane region" description="Helical" evidence="8">
    <location>
        <begin position="144"/>
        <end position="164"/>
    </location>
</feature>
<feature type="transmembrane region" description="Helical" evidence="8">
    <location>
        <begin position="12"/>
        <end position="34"/>
    </location>
</feature>